<reference evidence="2" key="1">
    <citation type="submission" date="2020-02" db="EMBL/GenBank/DDBJ databases">
        <authorList>
            <person name="Meier V. D."/>
        </authorList>
    </citation>
    <scope>NUCLEOTIDE SEQUENCE</scope>
    <source>
        <strain evidence="2">AVDCRST_MAG61</strain>
    </source>
</reference>
<organism evidence="2">
    <name type="scientific">uncultured Friedmanniella sp</name>
    <dbReference type="NCBI Taxonomy" id="335381"/>
    <lineage>
        <taxon>Bacteria</taxon>
        <taxon>Bacillati</taxon>
        <taxon>Actinomycetota</taxon>
        <taxon>Actinomycetes</taxon>
        <taxon>Propionibacteriales</taxon>
        <taxon>Nocardioidaceae</taxon>
        <taxon>Friedmanniella</taxon>
        <taxon>environmental samples</taxon>
    </lineage>
</organism>
<proteinExistence type="predicted"/>
<dbReference type="InterPro" id="IPR002925">
    <property type="entry name" value="Dienelactn_hydro"/>
</dbReference>
<dbReference type="GO" id="GO:0016787">
    <property type="term" value="F:hydrolase activity"/>
    <property type="evidence" value="ECO:0007669"/>
    <property type="project" value="InterPro"/>
</dbReference>
<feature type="domain" description="Dienelactone hydrolase" evidence="1">
    <location>
        <begin position="4"/>
        <end position="189"/>
    </location>
</feature>
<dbReference type="InterPro" id="IPR051049">
    <property type="entry name" value="Dienelactone_hydrolase-like"/>
</dbReference>
<dbReference type="PANTHER" id="PTHR46623">
    <property type="entry name" value="CARBOXYMETHYLENEBUTENOLIDASE-RELATED"/>
    <property type="match status" value="1"/>
</dbReference>
<dbReference type="SUPFAM" id="SSF53474">
    <property type="entry name" value="alpha/beta-Hydrolases"/>
    <property type="match status" value="1"/>
</dbReference>
<dbReference type="InterPro" id="IPR029058">
    <property type="entry name" value="AB_hydrolase_fold"/>
</dbReference>
<accession>A0A6J4KIX8</accession>
<evidence type="ECO:0000313" key="2">
    <source>
        <dbReference type="EMBL" id="CAA9305880.1"/>
    </source>
</evidence>
<dbReference type="Gene3D" id="3.40.50.1820">
    <property type="entry name" value="alpha/beta hydrolase"/>
    <property type="match status" value="1"/>
</dbReference>
<gene>
    <name evidence="2" type="ORF">AVDCRST_MAG61-1365</name>
</gene>
<dbReference type="PANTHER" id="PTHR46623:SF6">
    <property type="entry name" value="ALPHA_BETA-HYDROLASES SUPERFAMILY PROTEIN"/>
    <property type="match status" value="1"/>
</dbReference>
<protein>
    <recommendedName>
        <fullName evidence="1">Dienelactone hydrolase domain-containing protein</fullName>
    </recommendedName>
</protein>
<dbReference type="AlphaFoldDB" id="A0A6J4KIX8"/>
<sequence>MADVVLFHHAHGLTPGVESFAERLRAAGHTVTVPDLFEGATFETVEEGVEHARRIGFGTVLARGQAAVQDLPATAVYAGFSLGVMPAQLLAQTRPGAVGCLLLHGCLPPSEFGDGWPDGVAAQIHGMADDPYFAGEDLEAARALVGQAEQAELFLYPGDQHLFTDSSLACYVPGAAALAEQRVLKFLAALG</sequence>
<evidence type="ECO:0000259" key="1">
    <source>
        <dbReference type="Pfam" id="PF01738"/>
    </source>
</evidence>
<dbReference type="EMBL" id="CADCTT010000190">
    <property type="protein sequence ID" value="CAA9305880.1"/>
    <property type="molecule type" value="Genomic_DNA"/>
</dbReference>
<name>A0A6J4KIX8_9ACTN</name>
<dbReference type="Pfam" id="PF01738">
    <property type="entry name" value="DLH"/>
    <property type="match status" value="1"/>
</dbReference>